<evidence type="ECO:0000313" key="3">
    <source>
        <dbReference type="Proteomes" id="UP001595859"/>
    </source>
</evidence>
<sequence length="174" mass="18857">MRIKPIALVALVAAALTVLPTATAYASCSMAAGKVDSVTRVLEEELVRAAPLRPGSDARDVVWLKKNIPAMVPDWLAETKGVVAAAKPEIDRVVDDCYRPGDYSVPGPVRFDFIDCAKKGALTQVTSFSPAEWGVVCDEVRAALDDPAVEDKIRAWARTWIDAYIKYAQNRPAA</sequence>
<dbReference type="Proteomes" id="UP001595859">
    <property type="component" value="Unassembled WGS sequence"/>
</dbReference>
<evidence type="ECO:0000256" key="1">
    <source>
        <dbReference type="SAM" id="SignalP"/>
    </source>
</evidence>
<accession>A0ABV9RU39</accession>
<comment type="caution">
    <text evidence="2">The sequence shown here is derived from an EMBL/GenBank/DDBJ whole genome shotgun (WGS) entry which is preliminary data.</text>
</comment>
<dbReference type="RefSeq" id="WP_378054783.1">
    <property type="nucleotide sequence ID" value="NZ_JBHSIS010000002.1"/>
</dbReference>
<name>A0ABV9RU39_9PSEU</name>
<organism evidence="2 3">
    <name type="scientific">Actinophytocola glycyrrhizae</name>
    <dbReference type="NCBI Taxonomy" id="2044873"/>
    <lineage>
        <taxon>Bacteria</taxon>
        <taxon>Bacillati</taxon>
        <taxon>Actinomycetota</taxon>
        <taxon>Actinomycetes</taxon>
        <taxon>Pseudonocardiales</taxon>
        <taxon>Pseudonocardiaceae</taxon>
    </lineage>
</organism>
<keyword evidence="3" id="KW-1185">Reference proteome</keyword>
<gene>
    <name evidence="2" type="ORF">ACFPCV_04880</name>
</gene>
<keyword evidence="1" id="KW-0732">Signal</keyword>
<proteinExistence type="predicted"/>
<dbReference type="EMBL" id="JBHSIS010000002">
    <property type="protein sequence ID" value="MFC4852830.1"/>
    <property type="molecule type" value="Genomic_DNA"/>
</dbReference>
<evidence type="ECO:0000313" key="2">
    <source>
        <dbReference type="EMBL" id="MFC4852830.1"/>
    </source>
</evidence>
<protein>
    <submittedName>
        <fullName evidence="2">Uncharacterized protein</fullName>
    </submittedName>
</protein>
<reference evidence="3" key="1">
    <citation type="journal article" date="2019" name="Int. J. Syst. Evol. Microbiol.">
        <title>The Global Catalogue of Microorganisms (GCM) 10K type strain sequencing project: providing services to taxonomists for standard genome sequencing and annotation.</title>
        <authorList>
            <consortium name="The Broad Institute Genomics Platform"/>
            <consortium name="The Broad Institute Genome Sequencing Center for Infectious Disease"/>
            <person name="Wu L."/>
            <person name="Ma J."/>
        </authorList>
    </citation>
    <scope>NUCLEOTIDE SEQUENCE [LARGE SCALE GENOMIC DNA]</scope>
    <source>
        <strain evidence="3">ZS-22-S1</strain>
    </source>
</reference>
<feature type="signal peptide" evidence="1">
    <location>
        <begin position="1"/>
        <end position="26"/>
    </location>
</feature>
<feature type="chain" id="PRO_5046163709" evidence="1">
    <location>
        <begin position="27"/>
        <end position="174"/>
    </location>
</feature>